<keyword evidence="4" id="KW-0677">Repeat</keyword>
<protein>
    <submittedName>
        <fullName evidence="12">Mucin-5AC-like isoform X4</fullName>
    </submittedName>
</protein>
<keyword evidence="13" id="KW-1185">Reference proteome</keyword>
<evidence type="ECO:0000256" key="9">
    <source>
        <dbReference type="ARBA" id="ARBA00023242"/>
    </source>
</evidence>
<evidence type="ECO:0000256" key="10">
    <source>
        <dbReference type="SAM" id="Coils"/>
    </source>
</evidence>
<feature type="compositionally biased region" description="Pro residues" evidence="11">
    <location>
        <begin position="1003"/>
        <end position="1012"/>
    </location>
</feature>
<feature type="region of interest" description="Disordered" evidence="11">
    <location>
        <begin position="484"/>
        <end position="503"/>
    </location>
</feature>
<evidence type="ECO:0000256" key="8">
    <source>
        <dbReference type="ARBA" id="ARBA00023163"/>
    </source>
</evidence>
<evidence type="ECO:0000256" key="2">
    <source>
        <dbReference type="ARBA" id="ARBA00010194"/>
    </source>
</evidence>
<organism evidence="12 13">
    <name type="scientific">Vespula squamosa</name>
    <name type="common">Southern yellow jacket</name>
    <name type="synonym">Wasp</name>
    <dbReference type="NCBI Taxonomy" id="30214"/>
    <lineage>
        <taxon>Eukaryota</taxon>
        <taxon>Metazoa</taxon>
        <taxon>Ecdysozoa</taxon>
        <taxon>Arthropoda</taxon>
        <taxon>Hexapoda</taxon>
        <taxon>Insecta</taxon>
        <taxon>Pterygota</taxon>
        <taxon>Neoptera</taxon>
        <taxon>Endopterygota</taxon>
        <taxon>Hymenoptera</taxon>
        <taxon>Apocrita</taxon>
        <taxon>Aculeata</taxon>
        <taxon>Vespoidea</taxon>
        <taxon>Vespidae</taxon>
        <taxon>Vespinae</taxon>
        <taxon>Vespula</taxon>
    </lineage>
</organism>
<dbReference type="Gene3D" id="4.10.320.30">
    <property type="match status" value="5"/>
</dbReference>
<feature type="region of interest" description="Disordered" evidence="11">
    <location>
        <begin position="343"/>
        <end position="367"/>
    </location>
</feature>
<feature type="compositionally biased region" description="Low complexity" evidence="11">
    <location>
        <begin position="315"/>
        <end position="329"/>
    </location>
</feature>
<dbReference type="Proteomes" id="UP001607302">
    <property type="component" value="Unassembled WGS sequence"/>
</dbReference>
<evidence type="ECO:0000256" key="7">
    <source>
        <dbReference type="ARBA" id="ARBA00023015"/>
    </source>
</evidence>
<evidence type="ECO:0000256" key="3">
    <source>
        <dbReference type="ARBA" id="ARBA00022723"/>
    </source>
</evidence>
<name>A0ABD2C553_VESSQ</name>
<keyword evidence="6" id="KW-0862">Zinc</keyword>
<feature type="compositionally biased region" description="Low complexity" evidence="11">
    <location>
        <begin position="169"/>
        <end position="186"/>
    </location>
</feature>
<feature type="compositionally biased region" description="Polar residues" evidence="11">
    <location>
        <begin position="628"/>
        <end position="653"/>
    </location>
</feature>
<feature type="compositionally biased region" description="Polar residues" evidence="11">
    <location>
        <begin position="1272"/>
        <end position="1285"/>
    </location>
</feature>
<accession>A0ABD2C553</accession>
<feature type="compositionally biased region" description="Pro residues" evidence="11">
    <location>
        <begin position="581"/>
        <end position="598"/>
    </location>
</feature>
<feature type="compositionally biased region" description="Basic and acidic residues" evidence="11">
    <location>
        <begin position="430"/>
        <end position="439"/>
    </location>
</feature>
<dbReference type="GO" id="GO:0008270">
    <property type="term" value="F:zinc ion binding"/>
    <property type="evidence" value="ECO:0007669"/>
    <property type="project" value="UniProtKB-KW"/>
</dbReference>
<feature type="compositionally biased region" description="Basic and acidic residues" evidence="11">
    <location>
        <begin position="293"/>
        <end position="314"/>
    </location>
</feature>
<feature type="compositionally biased region" description="Polar residues" evidence="11">
    <location>
        <begin position="484"/>
        <end position="494"/>
    </location>
</feature>
<evidence type="ECO:0000256" key="6">
    <source>
        <dbReference type="ARBA" id="ARBA00022833"/>
    </source>
</evidence>
<dbReference type="PANTHER" id="PTHR10816:SF15">
    <property type="entry name" value="MYELIN TRANSCRIPTION FACTOR 1-LIKE PROTEIN"/>
    <property type="match status" value="1"/>
</dbReference>
<dbReference type="EMBL" id="JAUDFV010000020">
    <property type="protein sequence ID" value="KAL2740171.1"/>
    <property type="molecule type" value="Genomic_DNA"/>
</dbReference>
<dbReference type="FunFam" id="4.10.320.30:FF:000001">
    <property type="entry name" value="Myelin transcription factor 1-like, a"/>
    <property type="match status" value="5"/>
</dbReference>
<feature type="compositionally biased region" description="Low complexity" evidence="11">
    <location>
        <begin position="517"/>
        <end position="534"/>
    </location>
</feature>
<dbReference type="InterPro" id="IPR002515">
    <property type="entry name" value="Znf_C2H2C"/>
</dbReference>
<feature type="region of interest" description="Disordered" evidence="11">
    <location>
        <begin position="406"/>
        <end position="479"/>
    </location>
</feature>
<feature type="compositionally biased region" description="Basic and acidic residues" evidence="11">
    <location>
        <begin position="214"/>
        <end position="224"/>
    </location>
</feature>
<keyword evidence="9" id="KW-0539">Nucleus</keyword>
<dbReference type="GO" id="GO:0005634">
    <property type="term" value="C:nucleus"/>
    <property type="evidence" value="ECO:0007669"/>
    <property type="project" value="UniProtKB-SubCell"/>
</dbReference>
<feature type="compositionally biased region" description="Basic and acidic residues" evidence="11">
    <location>
        <begin position="461"/>
        <end position="479"/>
    </location>
</feature>
<dbReference type="PROSITE" id="PS51802">
    <property type="entry name" value="ZF_CCHHC"/>
    <property type="match status" value="5"/>
</dbReference>
<feature type="region of interest" description="Disordered" evidence="11">
    <location>
        <begin position="1647"/>
        <end position="1670"/>
    </location>
</feature>
<reference evidence="12 13" key="1">
    <citation type="journal article" date="2024" name="Ann. Entomol. Soc. Am.">
        <title>Genomic analyses of the southern and eastern yellowjacket wasps (Hymenoptera: Vespidae) reveal evolutionary signatures of social life.</title>
        <authorList>
            <person name="Catto M.A."/>
            <person name="Caine P.B."/>
            <person name="Orr S.E."/>
            <person name="Hunt B.G."/>
            <person name="Goodisman M.A.D."/>
        </authorList>
    </citation>
    <scope>NUCLEOTIDE SEQUENCE [LARGE SCALE GENOMIC DNA]</scope>
    <source>
        <strain evidence="12">233</strain>
        <tissue evidence="12">Head and thorax</tissue>
    </source>
</reference>
<dbReference type="PANTHER" id="PTHR10816">
    <property type="entry name" value="MYELIN TRANSCRIPTION FACTOR 1-RELATED"/>
    <property type="match status" value="1"/>
</dbReference>
<feature type="coiled-coil region" evidence="10">
    <location>
        <begin position="1674"/>
        <end position="1715"/>
    </location>
</feature>
<evidence type="ECO:0000256" key="1">
    <source>
        <dbReference type="ARBA" id="ARBA00004123"/>
    </source>
</evidence>
<keyword evidence="5" id="KW-0863">Zinc-finger</keyword>
<feature type="region of interest" description="Disordered" evidence="11">
    <location>
        <begin position="939"/>
        <end position="1034"/>
    </location>
</feature>
<keyword evidence="10" id="KW-0175">Coiled coil</keyword>
<feature type="compositionally biased region" description="Basic and acidic residues" evidence="11">
    <location>
        <begin position="616"/>
        <end position="626"/>
    </location>
</feature>
<proteinExistence type="inferred from homology"/>
<evidence type="ECO:0000256" key="4">
    <source>
        <dbReference type="ARBA" id="ARBA00022737"/>
    </source>
</evidence>
<feature type="region of interest" description="Disordered" evidence="11">
    <location>
        <begin position="581"/>
        <end position="653"/>
    </location>
</feature>
<feature type="compositionally biased region" description="Low complexity" evidence="11">
    <location>
        <begin position="689"/>
        <end position="763"/>
    </location>
</feature>
<feature type="region of interest" description="Disordered" evidence="11">
    <location>
        <begin position="158"/>
        <end position="331"/>
    </location>
</feature>
<feature type="compositionally biased region" description="Basic and acidic residues" evidence="11">
    <location>
        <begin position="1520"/>
        <end position="1529"/>
    </location>
</feature>
<keyword evidence="3" id="KW-0479">Metal-binding</keyword>
<keyword evidence="7" id="KW-0805">Transcription regulation</keyword>
<evidence type="ECO:0000313" key="12">
    <source>
        <dbReference type="EMBL" id="KAL2740171.1"/>
    </source>
</evidence>
<dbReference type="GO" id="GO:0007399">
    <property type="term" value="P:nervous system development"/>
    <property type="evidence" value="ECO:0007669"/>
    <property type="project" value="UniProtKB-KW"/>
</dbReference>
<feature type="region of interest" description="Disordered" evidence="11">
    <location>
        <begin position="1498"/>
        <end position="1533"/>
    </location>
</feature>
<feature type="compositionally biased region" description="Gly residues" evidence="11">
    <location>
        <begin position="1647"/>
        <end position="1666"/>
    </location>
</feature>
<comment type="caution">
    <text evidence="12">The sequence shown here is derived from an EMBL/GenBank/DDBJ whole genome shotgun (WGS) entry which is preliminary data.</text>
</comment>
<dbReference type="SUPFAM" id="SSF103637">
    <property type="entry name" value="CCHHC domain"/>
    <property type="match status" value="5"/>
</dbReference>
<feature type="region of interest" description="Disordered" evidence="11">
    <location>
        <begin position="1450"/>
        <end position="1482"/>
    </location>
</feature>
<sequence>MRIPPSTDRPIENCPRVVKRDSFVNSVLDYFVFQNTLDNAISFTKKFAFEYNKTAKNASAIDLAVVYLIGIVEGSKKDARIRKEKGKRLFSRRVLQHLRLPMERAYLYRLIDRKREYTSAAQEWATAFGTVSSTDHRVELTSVPGGQNAMAHLKKRKLEAESISSNLKQPQQQQQQQQQLQQQPLLTNKKGSQASVSKEMEVTDAAAKRRRKSVRDDEIRKSVDAADPNKNISLPQKKRAFASGNSGSPARKSSKHCEEPEDDETLIRETEAALKSLSGSWPGPRGSLYQRGNSEEDRYESNFENLFEEKKENPKLSPSSLSTSSTTSTDAGCSLKDVITLRGQHDRNGRSQQPMKQELMKQQHPAKGKKEFDNLIKIENECANIQCQVNNTCQNESGKIRPVPVRSLAGKDRSERNLVGTHVDPQGRQVDNKYSRYEPPDFNELVDDSSNELEIDMSDPTPDKDDTTGDRTNDRDRDRMCKNAQSPSIIGRQQQSHHHQHYAGYQRQYHENNMKISPTATSSSPPVPTNSPFSATSAFRPPNNDHSKNTCRSTPTVPVGATPIPPIGPYPASATFVGYPAPGPGPTMPTPQPVPPGLSPTEDKHSPTVSLLQLKSSKEESHHVSVHDPTSNTVPSSKSPTGLPSVTSPDSSKQYTILQPAGVGSRAASAIQDITREGVVSVAAVSNCNTGSSSTNNSSNNNSNGTNCNRNVTNKNTSNNNVNNNNNNSGTNGSSNNNNVTSISITAVSTSTTSSSTTTVDGSSGSGTGQQENIMKMPERPNTFDANRPGMSMSPSSLSREGNKCPTPGCTGQGHVTGLYSHHRSLSGCPRKDKLTPETMHETILKCPTPGCNGRGHVSSNRNTHRSLSGCPIAAANKQAAREARHKAQVSGIPPEYISTNLLPPSMDSKSYSQYSSAGQDTKPVISSLTYDYYASTKSTGINVKPPKTSEESPPSRPSKVVPKTENMTASGSCCNPLPSRGQNTSDLLVPKTEDTVSCRVNSPPPPPPPTVRPTYDSYMNQDSNSSSLSSMDAMGSRGTIGGSIHHPNQHPTHHVLPMQPTVAYPMPMVEDTRMSHQMSQRSPYESTAMMAAAAAAAAAATTSEELYHHRSAEHARAYMHPGATNIARPVVTYSNEIAAARGYENAIANAANHRPYDPGQTGMTPEEQERVYHQEAAAAAQQHQMVMAAATAAGMMKTEDVKCVTVAQVQQMQKPGGPPTSPGGSVMDLSTSSVTSTSPQAPPYGSSSLSPQYGGGQTVGGSPQAAASPHLTASPQVPSPQGQTLDLSVNRLHSGAPSPQYSTGHGEAVAVPVGPGFPAPRPIEEQTEPVDFSTANEPVNFSGGPGIRPVPGFPPPGVHVAAYSRESTPDSGGSHYMDAYRDPTGYGPMSPHPGYGMAGVQPEYPGNTYTPYPTAGYNCGGTYPAGPVTSGYQIPAGYTPAPCYSMPPPQHTVGPLDKPSGKDDSLSGCPRADRSQIQAHSQELKCPTPGCDGSGHVTGNYSSHRSLSGCPRANKPKSKPRDGQDSEPLRCPIPGCDGSGHATGKFLSHRSASGCPIANRNKMRVLESGGTVEQHKAAIAATTAMKFEGVNCPTPGCDGIGHINGSFSTHRSLSGCPIAGHAVKKPKFEDMSSMYSKGIPGVDAGGPAHGGAVGAGQGNTSGGGSTSAQGEDLYTLEAEITELQRENARVESQVLRLRSDITAMENQLKQGEKETTAIATRNNNLTEYYQSLRDNMITLLEHVRIPNAPGGPQEKMGHENFDSYLTKLQTLCTADGYCADETNRPIYETVKTALQDFTVLPTPI</sequence>
<comment type="similarity">
    <text evidence="2">Belongs to the MYT1 family.</text>
</comment>
<feature type="compositionally biased region" description="Polar residues" evidence="11">
    <location>
        <begin position="1498"/>
        <end position="1507"/>
    </location>
</feature>
<evidence type="ECO:0000313" key="13">
    <source>
        <dbReference type="Proteomes" id="UP001607302"/>
    </source>
</evidence>
<feature type="compositionally biased region" description="Acidic residues" evidence="11">
    <location>
        <begin position="444"/>
        <end position="457"/>
    </location>
</feature>
<dbReference type="InterPro" id="IPR036060">
    <property type="entry name" value="Znf_C2H2C_sf"/>
</dbReference>
<dbReference type="Pfam" id="PF01530">
    <property type="entry name" value="zf-C2HC"/>
    <property type="match status" value="5"/>
</dbReference>
<feature type="compositionally biased region" description="Low complexity" evidence="11">
    <location>
        <begin position="1017"/>
        <end position="1034"/>
    </location>
</feature>
<feature type="region of interest" description="Disordered" evidence="11">
    <location>
        <begin position="516"/>
        <end position="564"/>
    </location>
</feature>
<feature type="compositionally biased region" description="Polar residues" evidence="11">
    <location>
        <begin position="1229"/>
        <end position="1252"/>
    </location>
</feature>
<evidence type="ECO:0000256" key="5">
    <source>
        <dbReference type="ARBA" id="ARBA00022771"/>
    </source>
</evidence>
<feature type="region of interest" description="Disordered" evidence="11">
    <location>
        <begin position="689"/>
        <end position="805"/>
    </location>
</feature>
<gene>
    <name evidence="12" type="ORF">V1478_000312</name>
</gene>
<comment type="subcellular location">
    <subcellularLocation>
        <location evidence="1">Nucleus</location>
    </subcellularLocation>
</comment>
<keyword evidence="8" id="KW-0804">Transcription</keyword>
<evidence type="ECO:0000256" key="11">
    <source>
        <dbReference type="SAM" id="MobiDB-lite"/>
    </source>
</evidence>
<feature type="region of interest" description="Disordered" evidence="11">
    <location>
        <begin position="1213"/>
        <end position="1285"/>
    </location>
</feature>